<keyword evidence="1" id="KW-0343">GTPase activation</keyword>
<evidence type="ECO:0000313" key="4">
    <source>
        <dbReference type="Proteomes" id="UP000792457"/>
    </source>
</evidence>
<reference evidence="3" key="1">
    <citation type="submission" date="2013-04" db="EMBL/GenBank/DDBJ databases">
        <authorList>
            <person name="Qu J."/>
            <person name="Murali S.C."/>
            <person name="Bandaranaike D."/>
            <person name="Bellair M."/>
            <person name="Blankenburg K."/>
            <person name="Chao H."/>
            <person name="Dinh H."/>
            <person name="Doddapaneni H."/>
            <person name="Downs B."/>
            <person name="Dugan-Rocha S."/>
            <person name="Elkadiri S."/>
            <person name="Gnanaolivu R.D."/>
            <person name="Hernandez B."/>
            <person name="Javaid M."/>
            <person name="Jayaseelan J.C."/>
            <person name="Lee S."/>
            <person name="Li M."/>
            <person name="Ming W."/>
            <person name="Munidasa M."/>
            <person name="Muniz J."/>
            <person name="Nguyen L."/>
            <person name="Ongeri F."/>
            <person name="Osuji N."/>
            <person name="Pu L.-L."/>
            <person name="Puazo M."/>
            <person name="Qu C."/>
            <person name="Quiroz J."/>
            <person name="Raj R."/>
            <person name="Weissenberger G."/>
            <person name="Xin Y."/>
            <person name="Zou X."/>
            <person name="Han Y."/>
            <person name="Richards S."/>
            <person name="Worley K."/>
            <person name="Muzny D."/>
            <person name="Gibbs R."/>
        </authorList>
    </citation>
    <scope>NUCLEOTIDE SEQUENCE</scope>
    <source>
        <strain evidence="3">Sampled in the wild</strain>
    </source>
</reference>
<dbReference type="GO" id="GO:0005096">
    <property type="term" value="F:GTPase activator activity"/>
    <property type="evidence" value="ECO:0007669"/>
    <property type="project" value="UniProtKB-KW"/>
</dbReference>
<dbReference type="InterPro" id="IPR001936">
    <property type="entry name" value="RasGAP_dom"/>
</dbReference>
<dbReference type="InterPro" id="IPR008936">
    <property type="entry name" value="Rho_GTPase_activation_prot"/>
</dbReference>
<organism evidence="3 4">
    <name type="scientific">Ladona fulva</name>
    <name type="common">Scarce chaser dragonfly</name>
    <name type="synonym">Libellula fulva</name>
    <dbReference type="NCBI Taxonomy" id="123851"/>
    <lineage>
        <taxon>Eukaryota</taxon>
        <taxon>Metazoa</taxon>
        <taxon>Ecdysozoa</taxon>
        <taxon>Arthropoda</taxon>
        <taxon>Hexapoda</taxon>
        <taxon>Insecta</taxon>
        <taxon>Pterygota</taxon>
        <taxon>Palaeoptera</taxon>
        <taxon>Odonata</taxon>
        <taxon>Epiprocta</taxon>
        <taxon>Anisoptera</taxon>
        <taxon>Libelluloidea</taxon>
        <taxon>Libellulidae</taxon>
        <taxon>Ladona</taxon>
    </lineage>
</organism>
<reference evidence="3" key="2">
    <citation type="submission" date="2017-10" db="EMBL/GenBank/DDBJ databases">
        <title>Ladona fulva Genome sequencing and assembly.</title>
        <authorList>
            <person name="Murali S."/>
            <person name="Richards S."/>
            <person name="Bandaranaike D."/>
            <person name="Bellair M."/>
            <person name="Blankenburg K."/>
            <person name="Chao H."/>
            <person name="Dinh H."/>
            <person name="Doddapaneni H."/>
            <person name="Dugan-Rocha S."/>
            <person name="Elkadiri S."/>
            <person name="Gnanaolivu R."/>
            <person name="Hernandez B."/>
            <person name="Skinner E."/>
            <person name="Javaid M."/>
            <person name="Lee S."/>
            <person name="Li M."/>
            <person name="Ming W."/>
            <person name="Munidasa M."/>
            <person name="Muniz J."/>
            <person name="Nguyen L."/>
            <person name="Hughes D."/>
            <person name="Osuji N."/>
            <person name="Pu L.-L."/>
            <person name="Puazo M."/>
            <person name="Qu C."/>
            <person name="Quiroz J."/>
            <person name="Raj R."/>
            <person name="Weissenberger G."/>
            <person name="Xin Y."/>
            <person name="Zou X."/>
            <person name="Han Y."/>
            <person name="Worley K."/>
            <person name="Muzny D."/>
            <person name="Gibbs R."/>
        </authorList>
    </citation>
    <scope>NUCLEOTIDE SEQUENCE</scope>
    <source>
        <strain evidence="3">Sampled in the wild</strain>
    </source>
</reference>
<dbReference type="SUPFAM" id="SSF48350">
    <property type="entry name" value="GTPase activation domain, GAP"/>
    <property type="match status" value="1"/>
</dbReference>
<dbReference type="OrthoDB" id="1562946at2759"/>
<dbReference type="Proteomes" id="UP000792457">
    <property type="component" value="Unassembled WGS sequence"/>
</dbReference>
<evidence type="ECO:0000313" key="3">
    <source>
        <dbReference type="EMBL" id="KAG8237571.1"/>
    </source>
</evidence>
<keyword evidence="4" id="KW-1185">Reference proteome</keyword>
<dbReference type="PANTHER" id="PTHR10194:SF148">
    <property type="entry name" value="GTPASE-ACTIVATING PROTEIN"/>
    <property type="match status" value="1"/>
</dbReference>
<gene>
    <name evidence="3" type="ORF">J437_LFUL003295</name>
</gene>
<dbReference type="Pfam" id="PF00616">
    <property type="entry name" value="RasGAP"/>
    <property type="match status" value="1"/>
</dbReference>
<dbReference type="AlphaFoldDB" id="A0A8K0KLL3"/>
<dbReference type="InterPro" id="IPR039360">
    <property type="entry name" value="Ras_GTPase"/>
</dbReference>
<feature type="non-terminal residue" evidence="3">
    <location>
        <position position="1"/>
    </location>
</feature>
<feature type="domain" description="Ras-GAP" evidence="2">
    <location>
        <begin position="7"/>
        <end position="99"/>
    </location>
</feature>
<dbReference type="EMBL" id="KZ309189">
    <property type="protein sequence ID" value="KAG8237571.1"/>
    <property type="molecule type" value="Genomic_DNA"/>
</dbReference>
<dbReference type="PANTHER" id="PTHR10194">
    <property type="entry name" value="RAS GTPASE-ACTIVATING PROTEINS"/>
    <property type="match status" value="1"/>
</dbReference>
<dbReference type="PROSITE" id="PS50018">
    <property type="entry name" value="RAS_GTPASE_ACTIV_2"/>
    <property type="match status" value="1"/>
</dbReference>
<proteinExistence type="predicted"/>
<sequence length="99" mass="11144">MGEIAGSKLDAAQPLVRVFSHYKLIVPLIRNLAEWEISKVTDVNTIFRGNSLVSKLMDEFMKLAGLHYLHTTLKPVIESVIRERRPCEIDPSKVGDPSL</sequence>
<accession>A0A8K0KLL3</accession>
<dbReference type="Gene3D" id="1.10.506.10">
    <property type="entry name" value="GTPase Activation - p120gap, domain 1"/>
    <property type="match status" value="1"/>
</dbReference>
<evidence type="ECO:0000259" key="2">
    <source>
        <dbReference type="PROSITE" id="PS50018"/>
    </source>
</evidence>
<name>A0A8K0KLL3_LADFU</name>
<evidence type="ECO:0000256" key="1">
    <source>
        <dbReference type="ARBA" id="ARBA00022468"/>
    </source>
</evidence>
<comment type="caution">
    <text evidence="3">The sequence shown here is derived from an EMBL/GenBank/DDBJ whole genome shotgun (WGS) entry which is preliminary data.</text>
</comment>
<protein>
    <recommendedName>
        <fullName evidence="2">Ras-GAP domain-containing protein</fullName>
    </recommendedName>
</protein>